<evidence type="ECO:0000313" key="2">
    <source>
        <dbReference type="EMBL" id="MDN5217241.1"/>
    </source>
</evidence>
<accession>A0ABT8LJP6</accession>
<dbReference type="InterPro" id="IPR036390">
    <property type="entry name" value="WH_DNA-bd_sf"/>
</dbReference>
<keyword evidence="3" id="KW-1185">Reference proteome</keyword>
<dbReference type="SUPFAM" id="SSF46785">
    <property type="entry name" value="Winged helix' DNA-binding domain"/>
    <property type="match status" value="1"/>
</dbReference>
<sequence>MKIGAFEELVLLAVGSLTENAYGVSIKELLAEKTGKNPSIGALHSALYRLEDKGCLISTEGGATSERGGRRKKYYTLTARGRDVLIEISKLRLEFSKNIQGLNLSWDES</sequence>
<organism evidence="2 3">
    <name type="scientific">Agaribacillus aureus</name>
    <dbReference type="NCBI Taxonomy" id="3051825"/>
    <lineage>
        <taxon>Bacteria</taxon>
        <taxon>Pseudomonadati</taxon>
        <taxon>Bacteroidota</taxon>
        <taxon>Cytophagia</taxon>
        <taxon>Cytophagales</taxon>
        <taxon>Splendidivirgaceae</taxon>
        <taxon>Agaribacillus</taxon>
    </lineage>
</organism>
<dbReference type="InterPro" id="IPR005149">
    <property type="entry name" value="Tscrpt_reg_PadR_N"/>
</dbReference>
<dbReference type="RefSeq" id="WP_346762578.1">
    <property type="nucleotide sequence ID" value="NZ_JAUJEB010000014.1"/>
</dbReference>
<protein>
    <submittedName>
        <fullName evidence="2">Helix-turn-helix transcriptional regulator</fullName>
    </submittedName>
</protein>
<dbReference type="Pfam" id="PF03551">
    <property type="entry name" value="PadR"/>
    <property type="match status" value="1"/>
</dbReference>
<evidence type="ECO:0000313" key="3">
    <source>
        <dbReference type="Proteomes" id="UP001172083"/>
    </source>
</evidence>
<evidence type="ECO:0000259" key="1">
    <source>
        <dbReference type="Pfam" id="PF03551"/>
    </source>
</evidence>
<reference evidence="2" key="1">
    <citation type="submission" date="2023-06" db="EMBL/GenBank/DDBJ databases">
        <title>Genomic of Agaribacillus aureum.</title>
        <authorList>
            <person name="Wang G."/>
        </authorList>
    </citation>
    <scope>NUCLEOTIDE SEQUENCE</scope>
    <source>
        <strain evidence="2">BMA12</strain>
    </source>
</reference>
<comment type="caution">
    <text evidence="2">The sequence shown here is derived from an EMBL/GenBank/DDBJ whole genome shotgun (WGS) entry which is preliminary data.</text>
</comment>
<dbReference type="EMBL" id="JAUJEB010000014">
    <property type="protein sequence ID" value="MDN5217241.1"/>
    <property type="molecule type" value="Genomic_DNA"/>
</dbReference>
<gene>
    <name evidence="2" type="ORF">QQ020_34530</name>
</gene>
<dbReference type="InterPro" id="IPR036388">
    <property type="entry name" value="WH-like_DNA-bd_sf"/>
</dbReference>
<dbReference type="Proteomes" id="UP001172083">
    <property type="component" value="Unassembled WGS sequence"/>
</dbReference>
<dbReference type="Gene3D" id="1.10.10.10">
    <property type="entry name" value="Winged helix-like DNA-binding domain superfamily/Winged helix DNA-binding domain"/>
    <property type="match status" value="1"/>
</dbReference>
<proteinExistence type="predicted"/>
<feature type="domain" description="Transcription regulator PadR N-terminal" evidence="1">
    <location>
        <begin position="18"/>
        <end position="85"/>
    </location>
</feature>
<name>A0ABT8LJP6_9BACT</name>